<dbReference type="PROSITE" id="PS50297">
    <property type="entry name" value="ANK_REP_REGION"/>
    <property type="match status" value="1"/>
</dbReference>
<dbReference type="PROSITE" id="PS50088">
    <property type="entry name" value="ANK_REPEAT"/>
    <property type="match status" value="2"/>
</dbReference>
<organism evidence="5 6">
    <name type="scientific">Paenibacillus baimaensis</name>
    <dbReference type="NCBI Taxonomy" id="2982185"/>
    <lineage>
        <taxon>Bacteria</taxon>
        <taxon>Bacillati</taxon>
        <taxon>Bacillota</taxon>
        <taxon>Bacilli</taxon>
        <taxon>Bacillales</taxon>
        <taxon>Paenibacillaceae</taxon>
        <taxon>Paenibacillus</taxon>
    </lineage>
</organism>
<feature type="transmembrane region" description="Helical" evidence="4">
    <location>
        <begin position="7"/>
        <end position="24"/>
    </location>
</feature>
<keyword evidence="4" id="KW-0472">Membrane</keyword>
<keyword evidence="4" id="KW-1133">Transmembrane helix</keyword>
<evidence type="ECO:0000256" key="3">
    <source>
        <dbReference type="PROSITE-ProRule" id="PRU00023"/>
    </source>
</evidence>
<dbReference type="SMART" id="SM00248">
    <property type="entry name" value="ANK"/>
    <property type="match status" value="5"/>
</dbReference>
<dbReference type="InterPro" id="IPR050663">
    <property type="entry name" value="Ankyrin-SOCS_Box"/>
</dbReference>
<feature type="repeat" description="ANK" evidence="3">
    <location>
        <begin position="85"/>
        <end position="117"/>
    </location>
</feature>
<keyword evidence="2 3" id="KW-0040">ANK repeat</keyword>
<gene>
    <name evidence="5" type="ORF">OB236_17310</name>
</gene>
<dbReference type="Pfam" id="PF12796">
    <property type="entry name" value="Ank_2"/>
    <property type="match status" value="2"/>
</dbReference>
<comment type="caution">
    <text evidence="5">The sequence shown here is derived from an EMBL/GenBank/DDBJ whole genome shotgun (WGS) entry which is preliminary data.</text>
</comment>
<keyword evidence="6" id="KW-1185">Reference proteome</keyword>
<dbReference type="EMBL" id="JAOQIO010000069">
    <property type="protein sequence ID" value="MCU6793863.1"/>
    <property type="molecule type" value="Genomic_DNA"/>
</dbReference>
<dbReference type="InterPro" id="IPR036770">
    <property type="entry name" value="Ankyrin_rpt-contain_sf"/>
</dbReference>
<dbReference type="PANTHER" id="PTHR24193:SF121">
    <property type="entry name" value="ADA2A-CONTAINING COMPLEX COMPONENT 3, ISOFORM D"/>
    <property type="match status" value="1"/>
</dbReference>
<evidence type="ECO:0000256" key="2">
    <source>
        <dbReference type="ARBA" id="ARBA00023043"/>
    </source>
</evidence>
<evidence type="ECO:0000313" key="6">
    <source>
        <dbReference type="Proteomes" id="UP001652445"/>
    </source>
</evidence>
<evidence type="ECO:0000256" key="4">
    <source>
        <dbReference type="SAM" id="Phobius"/>
    </source>
</evidence>
<protein>
    <submittedName>
        <fullName evidence="5">Ankyrin repeat domain-containing protein</fullName>
    </submittedName>
</protein>
<keyword evidence="4" id="KW-0812">Transmembrane</keyword>
<dbReference type="PANTHER" id="PTHR24193">
    <property type="entry name" value="ANKYRIN REPEAT PROTEIN"/>
    <property type="match status" value="1"/>
</dbReference>
<name>A0ABT2UGU3_9BACL</name>
<reference evidence="5 6" key="1">
    <citation type="submission" date="2022-09" db="EMBL/GenBank/DDBJ databases">
        <authorList>
            <person name="Han X.L."/>
            <person name="Wang Q."/>
            <person name="Lu T."/>
        </authorList>
    </citation>
    <scope>NUCLEOTIDE SEQUENCE [LARGE SCALE GENOMIC DNA]</scope>
    <source>
        <strain evidence="5 6">WQ 127069</strain>
    </source>
</reference>
<proteinExistence type="predicted"/>
<dbReference type="SUPFAM" id="SSF48403">
    <property type="entry name" value="Ankyrin repeat"/>
    <property type="match status" value="1"/>
</dbReference>
<evidence type="ECO:0000313" key="5">
    <source>
        <dbReference type="EMBL" id="MCU6793863.1"/>
    </source>
</evidence>
<dbReference type="InterPro" id="IPR002110">
    <property type="entry name" value="Ankyrin_rpt"/>
</dbReference>
<accession>A0ABT2UGU3</accession>
<evidence type="ECO:0000256" key="1">
    <source>
        <dbReference type="ARBA" id="ARBA00022737"/>
    </source>
</evidence>
<feature type="repeat" description="ANK" evidence="3">
    <location>
        <begin position="193"/>
        <end position="225"/>
    </location>
</feature>
<dbReference type="Gene3D" id="1.25.40.20">
    <property type="entry name" value="Ankyrin repeat-containing domain"/>
    <property type="match status" value="1"/>
</dbReference>
<dbReference type="Proteomes" id="UP001652445">
    <property type="component" value="Unassembled WGS sequence"/>
</dbReference>
<sequence>MLTIKHLAGLIVVVIILFVAWNHFSKSEVQEEPIKPVQVQKKTHTKEEKNTAMLAIINGETDKVRAALEDGMSPDSIARVPGVKIELSFLEIAVRKNRPDIVKLLLDKGASVDVRVKIDPKDPDNTSNFPVIYEVIYGGNVEVASIILEHLSPSDQSYKGIFAGLSWAVAKNANTKLVQLLIDKGADVNYSWNAQTPLIHAIDENNMETLQVLVKAGADLDRLAPYGEYWVNEKKRYIPKQFTALDAAKIWERRNMYDYLKSVGGKGVLYP</sequence>
<keyword evidence="1" id="KW-0677">Repeat</keyword>